<dbReference type="InterPro" id="IPR057155">
    <property type="entry name" value="DUF7833"/>
</dbReference>
<evidence type="ECO:0000313" key="4">
    <source>
        <dbReference type="EMBL" id="KFX73825.1"/>
    </source>
</evidence>
<protein>
    <submittedName>
        <fullName evidence="4">Uncharacterized protein</fullName>
    </submittedName>
</protein>
<comment type="caution">
    <text evidence="4">The sequence shown here is derived from an EMBL/GenBank/DDBJ whole genome shotgun (WGS) entry which is preliminary data.</text>
</comment>
<reference evidence="4" key="2">
    <citation type="submission" date="2014-07" db="EMBL/GenBank/DDBJ databases">
        <title>Genetics and epidemiology of antimicrobial resistance in B. fragilis group.</title>
        <authorList>
            <person name="Sydenham T.V."/>
            <person name="Hasman H."/>
            <person name="Kemp M."/>
            <person name="Justesen U.S."/>
        </authorList>
    </citation>
    <scope>NUCLEOTIDE SEQUENCE [LARGE SCALE GENOMIC DNA]</scope>
    <source>
        <strain evidence="4">DCMOUH0018B</strain>
    </source>
</reference>
<evidence type="ECO:0000259" key="2">
    <source>
        <dbReference type="Pfam" id="PF14297"/>
    </source>
</evidence>
<dbReference type="AlphaFoldDB" id="A0A0I9S7Q5"/>
<feature type="region of interest" description="Disordered" evidence="1">
    <location>
        <begin position="101"/>
        <end position="126"/>
    </location>
</feature>
<feature type="compositionally biased region" description="Polar residues" evidence="1">
    <location>
        <begin position="314"/>
        <end position="325"/>
    </location>
</feature>
<feature type="domain" description="Lin1244/Lin1753-like N-terminal" evidence="2">
    <location>
        <begin position="6"/>
        <end position="84"/>
    </location>
</feature>
<proteinExistence type="predicted"/>
<feature type="domain" description="DUF7833" evidence="3">
    <location>
        <begin position="200"/>
        <end position="258"/>
    </location>
</feature>
<evidence type="ECO:0000259" key="3">
    <source>
        <dbReference type="Pfam" id="PF25200"/>
    </source>
</evidence>
<evidence type="ECO:0000256" key="1">
    <source>
        <dbReference type="SAM" id="MobiDB-lite"/>
    </source>
</evidence>
<reference evidence="4" key="1">
    <citation type="book" date="2014" name="THE 24TH EUROPEAN CONGRESS OF CLINICAL MICROBIOLOGY AND INFECTIOUS DISEASES" publisher="ECCMID 2014" city="Barcelona, Spain">
        <title>Identification of resistance genes in three multidrug-resistant Bacteroides fragilis isolates by whole genome sequencing.</title>
        <editorList>
            <person name="Unknown"/>
            <person name="A."/>
        </editorList>
        <authorList>
            <person name="Sydenham T.V."/>
            <person name="Hasman H."/>
            <person name="Wang M."/>
            <person name="Soki J."/>
            <person name="Nagy E."/>
            <person name="Justesen U.S."/>
        </authorList>
    </citation>
    <scope>NUCLEOTIDE SEQUENCE</scope>
    <source>
        <strain evidence="4">DCMOUH0018B</strain>
    </source>
</reference>
<sequence length="325" mass="37025">MKYELFFRYRVSMMSDDRVIALCEQNGIEGIGIYTVLLAELRQHEGYRCAFASLPALARRWNVSLEKLQKIVCDFRLFRLYAEDESGRSFSSIYLDEEMNTEPDTPVRNRISTGTDRRESAATGTAVAGATTAGGVKVTVKRAANGRFTATRCKKKNILKEKEEEEIIRAAPEPPSVPITEPPRQPSPQRWETYVESAFGEQSWLEVQAMHSGMGFRFMELLPHIRTFFKQHIVTYGKEQTLFSIADAKSYFSNFIRRGSATRQALDTVLNRLEATERRADAYRFEQHDPLTGARSYCGEHIPDEAPPRPSENAVWSSESGKWTE</sequence>
<gene>
    <name evidence="4" type="ORF">EE52_0215435</name>
</gene>
<dbReference type="InterPro" id="IPR025400">
    <property type="entry name" value="Lin1244/Lin1753-like_N"/>
</dbReference>
<accession>A0A0I9S7Q5</accession>
<name>A0A0I9S7Q5_BACFG</name>
<feature type="region of interest" description="Disordered" evidence="1">
    <location>
        <begin position="296"/>
        <end position="325"/>
    </location>
</feature>
<dbReference type="Pfam" id="PF25200">
    <property type="entry name" value="DUF7833"/>
    <property type="match status" value="1"/>
</dbReference>
<organism evidence="4">
    <name type="scientific">Bacteroides fragilis</name>
    <dbReference type="NCBI Taxonomy" id="817"/>
    <lineage>
        <taxon>Bacteria</taxon>
        <taxon>Pseudomonadati</taxon>
        <taxon>Bacteroidota</taxon>
        <taxon>Bacteroidia</taxon>
        <taxon>Bacteroidales</taxon>
        <taxon>Bacteroidaceae</taxon>
        <taxon>Bacteroides</taxon>
    </lineage>
</organism>
<dbReference type="Pfam" id="PF14297">
    <property type="entry name" value="Lin1244_N"/>
    <property type="match status" value="1"/>
</dbReference>
<dbReference type="EMBL" id="JMZZ02000156">
    <property type="protein sequence ID" value="KFX73825.1"/>
    <property type="molecule type" value="Genomic_DNA"/>
</dbReference>
<dbReference type="RefSeq" id="WP_044301006.1">
    <property type="nucleotide sequence ID" value="NZ_JAFKQB010000014.1"/>
</dbReference>
<dbReference type="PATRIC" id="fig|817.53.peg.3184"/>